<dbReference type="Pfam" id="PF20736">
    <property type="entry name" value="Glyco_hydro127M"/>
    <property type="match status" value="1"/>
</dbReference>
<evidence type="ECO:0000313" key="4">
    <source>
        <dbReference type="Proteomes" id="UP000557717"/>
    </source>
</evidence>
<feature type="domain" description="Non-reducing end beta-L-arabinofuranosidase-like GH127 middle" evidence="2">
    <location>
        <begin position="408"/>
        <end position="497"/>
    </location>
</feature>
<dbReference type="EMBL" id="JACHFD010000022">
    <property type="protein sequence ID" value="MBB5353223.1"/>
    <property type="molecule type" value="Genomic_DNA"/>
</dbReference>
<dbReference type="RefSeq" id="WP_184020883.1">
    <property type="nucleotide sequence ID" value="NZ_JACHFD010000022.1"/>
</dbReference>
<accession>A0A840V6E7</accession>
<dbReference type="AlphaFoldDB" id="A0A840V6E7"/>
<dbReference type="GO" id="GO:0005975">
    <property type="term" value="P:carbohydrate metabolic process"/>
    <property type="evidence" value="ECO:0007669"/>
    <property type="project" value="InterPro"/>
</dbReference>
<protein>
    <recommendedName>
        <fullName evidence="5">Non-reducing end beta-L-arabinofuranosidase</fullName>
    </recommendedName>
</protein>
<organism evidence="3 4">
    <name type="scientific">Haloferula luteola</name>
    <dbReference type="NCBI Taxonomy" id="595692"/>
    <lineage>
        <taxon>Bacteria</taxon>
        <taxon>Pseudomonadati</taxon>
        <taxon>Verrucomicrobiota</taxon>
        <taxon>Verrucomicrobiia</taxon>
        <taxon>Verrucomicrobiales</taxon>
        <taxon>Verrucomicrobiaceae</taxon>
        <taxon>Haloferula</taxon>
    </lineage>
</organism>
<dbReference type="SUPFAM" id="SSF48208">
    <property type="entry name" value="Six-hairpin glycosidases"/>
    <property type="match status" value="1"/>
</dbReference>
<sequence length="610" mass="69154">MTRLFLTLLVGALQAATWLPPEDVRLTPGPFFDAQEMDRAFLHELDPDRLLAGMREAAGLDPKASRYGGWEKRGSGMIGHYLSALAWMSQTTGDDALRARLDAIVAEMAEYQKHSGQGILFASPWERREWFEPLSRGDLRLSNVVPWYTLHKTMAGLRDAWLVAGNPTADEVLRRLADSCIDVTAKLTESQWKELTTKEFGAPGEVLADLWRQTGDLRYGELAKRFTKFETRDSLATGQGDILAGRHANTEIPLFLGYYKIGNIDGNPVWEDAAVHFWNEVIQHQTFVFGGNSIWEAFIPPTEAETKLLDDCGPETCNTFNLLKLTRSLWEANPEPRYLDYMELALHNHILTTIRSQGAFTYYTPTRPGHYRRFSRPFDAFWCCVGSGMENHAWYGSDAYAKDSDRFWVNLYLNSAARWPEKGLTLTQKSTFPDSDLHLFDLKLDQPAEFTLSLRRPFWAGEVRVRVNQQEIDPGHGDRMEIRRLWSSGDQIELHLPSSLRSVITPGGHFASFFDGPLLLAAPLGDQDLEKQDFRAGGEVDFEQLGRKRMDLEKAPGLLTPRNDPRVALRPLKGGHALLKTDQGEIEIKPFYQVGDERYSVYFPLRSPAP</sequence>
<dbReference type="Pfam" id="PF07944">
    <property type="entry name" value="Beta-AFase-like_GH127_cat"/>
    <property type="match status" value="1"/>
</dbReference>
<name>A0A840V6E7_9BACT</name>
<evidence type="ECO:0000259" key="1">
    <source>
        <dbReference type="Pfam" id="PF07944"/>
    </source>
</evidence>
<evidence type="ECO:0008006" key="5">
    <source>
        <dbReference type="Google" id="ProtNLM"/>
    </source>
</evidence>
<evidence type="ECO:0000313" key="3">
    <source>
        <dbReference type="EMBL" id="MBB5353223.1"/>
    </source>
</evidence>
<dbReference type="PANTHER" id="PTHR31151:SF0">
    <property type="entry name" value="PROLINE-TRNA LIGASE (DUF1680)"/>
    <property type="match status" value="1"/>
</dbReference>
<gene>
    <name evidence="3" type="ORF">HNR46_003478</name>
</gene>
<proteinExistence type="predicted"/>
<dbReference type="InterPro" id="IPR012878">
    <property type="entry name" value="Beta-AFase-like_GH127_cat"/>
</dbReference>
<dbReference type="InterPro" id="IPR008928">
    <property type="entry name" value="6-hairpin_glycosidase_sf"/>
</dbReference>
<dbReference type="InterPro" id="IPR049046">
    <property type="entry name" value="Beta-AFase-like_GH127_middle"/>
</dbReference>
<dbReference type="Proteomes" id="UP000557717">
    <property type="component" value="Unassembled WGS sequence"/>
</dbReference>
<evidence type="ECO:0000259" key="2">
    <source>
        <dbReference type="Pfam" id="PF20736"/>
    </source>
</evidence>
<keyword evidence="4" id="KW-1185">Reference proteome</keyword>
<dbReference type="PANTHER" id="PTHR31151">
    <property type="entry name" value="PROLINE-TRNA LIGASE (DUF1680)"/>
    <property type="match status" value="1"/>
</dbReference>
<reference evidence="3 4" key="1">
    <citation type="submission" date="2020-08" db="EMBL/GenBank/DDBJ databases">
        <title>Genomic Encyclopedia of Type Strains, Phase IV (KMG-IV): sequencing the most valuable type-strain genomes for metagenomic binning, comparative biology and taxonomic classification.</title>
        <authorList>
            <person name="Goeker M."/>
        </authorList>
    </citation>
    <scope>NUCLEOTIDE SEQUENCE [LARGE SCALE GENOMIC DNA]</scope>
    <source>
        <strain evidence="3 4">YC6886</strain>
    </source>
</reference>
<comment type="caution">
    <text evidence="3">The sequence shown here is derived from an EMBL/GenBank/DDBJ whole genome shotgun (WGS) entry which is preliminary data.</text>
</comment>
<feature type="domain" description="Non-reducing end beta-L-arabinofuranosidase-like GH127 catalytic" evidence="1">
    <location>
        <begin position="23"/>
        <end position="396"/>
    </location>
</feature>